<accession>A0ABD3AQK6</accession>
<comment type="caution">
    <text evidence="1">The sequence shown here is derived from an EMBL/GenBank/DDBJ whole genome shotgun (WGS) entry which is preliminary data.</text>
</comment>
<gene>
    <name evidence="1" type="ORF">ACH5RR_006996</name>
</gene>
<proteinExistence type="predicted"/>
<organism evidence="1 2">
    <name type="scientific">Cinchona calisaya</name>
    <dbReference type="NCBI Taxonomy" id="153742"/>
    <lineage>
        <taxon>Eukaryota</taxon>
        <taxon>Viridiplantae</taxon>
        <taxon>Streptophyta</taxon>
        <taxon>Embryophyta</taxon>
        <taxon>Tracheophyta</taxon>
        <taxon>Spermatophyta</taxon>
        <taxon>Magnoliopsida</taxon>
        <taxon>eudicotyledons</taxon>
        <taxon>Gunneridae</taxon>
        <taxon>Pentapetalae</taxon>
        <taxon>asterids</taxon>
        <taxon>lamiids</taxon>
        <taxon>Gentianales</taxon>
        <taxon>Rubiaceae</taxon>
        <taxon>Cinchonoideae</taxon>
        <taxon>Cinchoneae</taxon>
        <taxon>Cinchona</taxon>
    </lineage>
</organism>
<protein>
    <submittedName>
        <fullName evidence="1">Uncharacterized protein</fullName>
    </submittedName>
</protein>
<reference evidence="1 2" key="1">
    <citation type="submission" date="2024-11" db="EMBL/GenBank/DDBJ databases">
        <title>A near-complete genome assembly of Cinchona calisaya.</title>
        <authorList>
            <person name="Lian D.C."/>
            <person name="Zhao X.W."/>
            <person name="Wei L."/>
        </authorList>
    </citation>
    <scope>NUCLEOTIDE SEQUENCE [LARGE SCALE GENOMIC DNA]</scope>
    <source>
        <tissue evidence="1">Nenye</tissue>
    </source>
</reference>
<dbReference type="AlphaFoldDB" id="A0ABD3AQK6"/>
<keyword evidence="2" id="KW-1185">Reference proteome</keyword>
<dbReference type="EMBL" id="JBJUIK010000003">
    <property type="protein sequence ID" value="KAL3533475.1"/>
    <property type="molecule type" value="Genomic_DNA"/>
</dbReference>
<evidence type="ECO:0000313" key="1">
    <source>
        <dbReference type="EMBL" id="KAL3533475.1"/>
    </source>
</evidence>
<evidence type="ECO:0000313" key="2">
    <source>
        <dbReference type="Proteomes" id="UP001630127"/>
    </source>
</evidence>
<dbReference type="Proteomes" id="UP001630127">
    <property type="component" value="Unassembled WGS sequence"/>
</dbReference>
<sequence>MSKSDTREPHGSTGSLEKIHVVNDELPFEQPHACLGNATTTHEKLTHGDIWLGAMYKEFLQFLKGLSTESEVDSYWDWHAFGVQGKLPFHLLTLKNSDQSLHVKVTHDDWALSVDVTFVYTKCTLVERRRLWANLIEIVAGCSGH</sequence>
<name>A0ABD3AQK6_9GENT</name>